<evidence type="ECO:0000256" key="1">
    <source>
        <dbReference type="ARBA" id="ARBA00004651"/>
    </source>
</evidence>
<keyword evidence="2" id="KW-1003">Cell membrane</keyword>
<proteinExistence type="predicted"/>
<dbReference type="InterPro" id="IPR052053">
    <property type="entry name" value="IM_YidH-like"/>
</dbReference>
<dbReference type="PANTHER" id="PTHR34187">
    <property type="entry name" value="FGR18P"/>
    <property type="match status" value="1"/>
</dbReference>
<organism evidence="8 9">
    <name type="scientific">Chryseobacterium nepalense</name>
    <dbReference type="NCBI Taxonomy" id="1854498"/>
    <lineage>
        <taxon>Bacteria</taxon>
        <taxon>Pseudomonadati</taxon>
        <taxon>Bacteroidota</taxon>
        <taxon>Flavobacteriia</taxon>
        <taxon>Flavobacteriales</taxon>
        <taxon>Weeksellaceae</taxon>
        <taxon>Chryseobacterium group</taxon>
        <taxon>Chryseobacterium</taxon>
    </lineage>
</organism>
<keyword evidence="3 6" id="KW-0812">Transmembrane</keyword>
<evidence type="ECO:0000256" key="3">
    <source>
        <dbReference type="ARBA" id="ARBA00022692"/>
    </source>
</evidence>
<name>A0ABY4K821_9FLAO</name>
<reference evidence="8" key="1">
    <citation type="submission" date="2022-04" db="EMBL/GenBank/DDBJ databases">
        <title>Evolutionary, genomic, and biogeographic characterization of Chryseobacterium nepalense represented by a plastic-degrading bacterium AC3.</title>
        <authorList>
            <person name="Yin Z."/>
            <person name="Liu X."/>
            <person name="Wang D."/>
            <person name="Xie Z."/>
        </authorList>
    </citation>
    <scope>NUCLEOTIDE SEQUENCE</scope>
    <source>
        <strain evidence="8">AC3</strain>
    </source>
</reference>
<dbReference type="Proteomes" id="UP000830552">
    <property type="component" value="Chromosome"/>
</dbReference>
<evidence type="ECO:0000313" key="9">
    <source>
        <dbReference type="Proteomes" id="UP000830552"/>
    </source>
</evidence>
<feature type="domain" description="DUF202" evidence="7">
    <location>
        <begin position="11"/>
        <end position="90"/>
    </location>
</feature>
<evidence type="ECO:0000259" key="7">
    <source>
        <dbReference type="Pfam" id="PF02656"/>
    </source>
</evidence>
<sequence length="126" mass="13974">MDKKVSNNTGDHLANERTFLAWVRTAIAMMGFGFILVKFSIFLKQISLASENHLLSHVQNGQSGLTGVLLIGAGVVVLILSYINYLRIKKQINSNSYLGNNIMLLILAVMLISLSIFLIYYLIGNL</sequence>
<evidence type="ECO:0000256" key="6">
    <source>
        <dbReference type="SAM" id="Phobius"/>
    </source>
</evidence>
<feature type="transmembrane region" description="Helical" evidence="6">
    <location>
        <begin position="63"/>
        <end position="85"/>
    </location>
</feature>
<evidence type="ECO:0000256" key="4">
    <source>
        <dbReference type="ARBA" id="ARBA00022989"/>
    </source>
</evidence>
<evidence type="ECO:0000313" key="8">
    <source>
        <dbReference type="EMBL" id="UPQ76936.1"/>
    </source>
</evidence>
<keyword evidence="4 6" id="KW-1133">Transmembrane helix</keyword>
<dbReference type="PANTHER" id="PTHR34187:SF2">
    <property type="entry name" value="DUF202 DOMAIN-CONTAINING PROTEIN"/>
    <property type="match status" value="1"/>
</dbReference>
<feature type="transmembrane region" description="Helical" evidence="6">
    <location>
        <begin position="97"/>
        <end position="123"/>
    </location>
</feature>
<evidence type="ECO:0000256" key="5">
    <source>
        <dbReference type="ARBA" id="ARBA00023136"/>
    </source>
</evidence>
<dbReference type="RefSeq" id="WP_248393983.1">
    <property type="nucleotide sequence ID" value="NZ_CP096203.1"/>
</dbReference>
<keyword evidence="9" id="KW-1185">Reference proteome</keyword>
<gene>
    <name evidence="8" type="ORF">M0D58_05130</name>
</gene>
<protein>
    <submittedName>
        <fullName evidence="8">DUF202 domain-containing protein</fullName>
    </submittedName>
</protein>
<evidence type="ECO:0000256" key="2">
    <source>
        <dbReference type="ARBA" id="ARBA00022475"/>
    </source>
</evidence>
<dbReference type="InterPro" id="IPR003807">
    <property type="entry name" value="DUF202"/>
</dbReference>
<dbReference type="EMBL" id="CP096203">
    <property type="protein sequence ID" value="UPQ76936.1"/>
    <property type="molecule type" value="Genomic_DNA"/>
</dbReference>
<keyword evidence="5 6" id="KW-0472">Membrane</keyword>
<comment type="subcellular location">
    <subcellularLocation>
        <location evidence="1">Cell membrane</location>
        <topology evidence="1">Multi-pass membrane protein</topology>
    </subcellularLocation>
</comment>
<dbReference type="Pfam" id="PF02656">
    <property type="entry name" value="DUF202"/>
    <property type="match status" value="1"/>
</dbReference>
<feature type="transmembrane region" description="Helical" evidence="6">
    <location>
        <begin position="21"/>
        <end position="43"/>
    </location>
</feature>
<accession>A0ABY4K821</accession>